<dbReference type="AlphaFoldDB" id="A0A081BZ52"/>
<comment type="similarity">
    <text evidence="1 5">Belongs to the D-isomer specific 2-hydroxyacid dehydrogenase family.</text>
</comment>
<keyword evidence="3 5" id="KW-0560">Oxidoreductase</keyword>
<accession>A0A081BZ52</accession>
<evidence type="ECO:0000259" key="7">
    <source>
        <dbReference type="Pfam" id="PF02826"/>
    </source>
</evidence>
<dbReference type="PANTHER" id="PTHR42789">
    <property type="entry name" value="D-ISOMER SPECIFIC 2-HYDROXYACID DEHYDROGENASE FAMILY PROTEIN (AFU_ORTHOLOGUE AFUA_6G10090)"/>
    <property type="match status" value="1"/>
</dbReference>
<dbReference type="InterPro" id="IPR006139">
    <property type="entry name" value="D-isomer_2_OHA_DH_cat_dom"/>
</dbReference>
<protein>
    <submittedName>
        <fullName evidence="8">Phosphoglycerate dehydrogenase and related dehydrogenases</fullName>
    </submittedName>
</protein>
<dbReference type="EMBL" id="DF820466">
    <property type="protein sequence ID" value="GAK57607.1"/>
    <property type="molecule type" value="Genomic_DNA"/>
</dbReference>
<evidence type="ECO:0000256" key="5">
    <source>
        <dbReference type="RuleBase" id="RU003719"/>
    </source>
</evidence>
<dbReference type="SUPFAM" id="SSF51735">
    <property type="entry name" value="NAD(P)-binding Rossmann-fold domains"/>
    <property type="match status" value="1"/>
</dbReference>
<reference evidence="8" key="1">
    <citation type="journal article" date="2015" name="PeerJ">
        <title>First genomic representation of candidate bacterial phylum KSB3 points to enhanced environmental sensing as a trigger of wastewater bulking.</title>
        <authorList>
            <person name="Sekiguchi Y."/>
            <person name="Ohashi A."/>
            <person name="Parks D.H."/>
            <person name="Yamauchi T."/>
            <person name="Tyson G.W."/>
            <person name="Hugenholtz P."/>
        </authorList>
    </citation>
    <scope>NUCLEOTIDE SEQUENCE [LARGE SCALE GENOMIC DNA]</scope>
</reference>
<organism evidence="8">
    <name type="scientific">Vecturithrix granuli</name>
    <dbReference type="NCBI Taxonomy" id="1499967"/>
    <lineage>
        <taxon>Bacteria</taxon>
        <taxon>Candidatus Moduliflexota</taxon>
        <taxon>Candidatus Vecturitrichia</taxon>
        <taxon>Candidatus Vecturitrichales</taxon>
        <taxon>Candidatus Vecturitrichaceae</taxon>
        <taxon>Candidatus Vecturithrix</taxon>
    </lineage>
</organism>
<keyword evidence="9" id="KW-1185">Reference proteome</keyword>
<gene>
    <name evidence="8" type="ORF">U27_04574</name>
</gene>
<dbReference type="GO" id="GO:0008652">
    <property type="term" value="P:amino acid biosynthetic process"/>
    <property type="evidence" value="ECO:0007669"/>
    <property type="project" value="UniProtKB-KW"/>
</dbReference>
<dbReference type="PROSITE" id="PS00671">
    <property type="entry name" value="D_2_HYDROXYACID_DH_3"/>
    <property type="match status" value="1"/>
</dbReference>
<dbReference type="SUPFAM" id="SSF52283">
    <property type="entry name" value="Formate/glycerate dehydrogenase catalytic domain-like"/>
    <property type="match status" value="1"/>
</dbReference>
<dbReference type="CDD" id="cd12173">
    <property type="entry name" value="PGDH_4"/>
    <property type="match status" value="1"/>
</dbReference>
<dbReference type="InterPro" id="IPR050857">
    <property type="entry name" value="D-2-hydroxyacid_DH"/>
</dbReference>
<evidence type="ECO:0000256" key="1">
    <source>
        <dbReference type="ARBA" id="ARBA00005854"/>
    </source>
</evidence>
<evidence type="ECO:0000256" key="2">
    <source>
        <dbReference type="ARBA" id="ARBA00022605"/>
    </source>
</evidence>
<dbReference type="eggNOG" id="COG1052">
    <property type="taxonomic scope" value="Bacteria"/>
</dbReference>
<dbReference type="InterPro" id="IPR029753">
    <property type="entry name" value="D-isomer_DH_CS"/>
</dbReference>
<dbReference type="STRING" id="1499967.U27_04574"/>
<keyword evidence="4" id="KW-0520">NAD</keyword>
<dbReference type="HOGENOM" id="CLU_019796_1_3_0"/>
<evidence type="ECO:0000256" key="4">
    <source>
        <dbReference type="ARBA" id="ARBA00023027"/>
    </source>
</evidence>
<proteinExistence type="inferred from homology"/>
<dbReference type="PROSITE" id="PS00065">
    <property type="entry name" value="D_2_HYDROXYACID_DH_1"/>
    <property type="match status" value="1"/>
</dbReference>
<evidence type="ECO:0000313" key="8">
    <source>
        <dbReference type="EMBL" id="GAK57607.1"/>
    </source>
</evidence>
<evidence type="ECO:0000313" key="9">
    <source>
        <dbReference type="Proteomes" id="UP000030661"/>
    </source>
</evidence>
<dbReference type="InterPro" id="IPR006140">
    <property type="entry name" value="D-isomer_DH_NAD-bd"/>
</dbReference>
<dbReference type="FunFam" id="3.40.50.720:FF:000203">
    <property type="entry name" value="D-3-phosphoglycerate dehydrogenase (SerA)"/>
    <property type="match status" value="1"/>
</dbReference>
<dbReference type="PANTHER" id="PTHR42789:SF1">
    <property type="entry name" value="D-ISOMER SPECIFIC 2-HYDROXYACID DEHYDROGENASE FAMILY PROTEIN (AFU_ORTHOLOGUE AFUA_6G10090)"/>
    <property type="match status" value="1"/>
</dbReference>
<name>A0A081BZ52_VECG1</name>
<dbReference type="Pfam" id="PF02826">
    <property type="entry name" value="2-Hacid_dh_C"/>
    <property type="match status" value="1"/>
</dbReference>
<dbReference type="GO" id="GO:0016616">
    <property type="term" value="F:oxidoreductase activity, acting on the CH-OH group of donors, NAD or NADP as acceptor"/>
    <property type="evidence" value="ECO:0007669"/>
    <property type="project" value="InterPro"/>
</dbReference>
<dbReference type="InterPro" id="IPR029752">
    <property type="entry name" value="D-isomer_DH_CS1"/>
</dbReference>
<dbReference type="Proteomes" id="UP000030661">
    <property type="component" value="Unassembled WGS sequence"/>
</dbReference>
<dbReference type="Gene3D" id="3.40.50.720">
    <property type="entry name" value="NAD(P)-binding Rossmann-like Domain"/>
    <property type="match status" value="2"/>
</dbReference>
<dbReference type="InterPro" id="IPR036291">
    <property type="entry name" value="NAD(P)-bd_dom_sf"/>
</dbReference>
<dbReference type="Pfam" id="PF00389">
    <property type="entry name" value="2-Hacid_dh"/>
    <property type="match status" value="1"/>
</dbReference>
<dbReference type="GO" id="GO:0051287">
    <property type="term" value="F:NAD binding"/>
    <property type="evidence" value="ECO:0007669"/>
    <property type="project" value="InterPro"/>
</dbReference>
<keyword evidence="2" id="KW-0028">Amino-acid biosynthesis</keyword>
<evidence type="ECO:0000259" key="6">
    <source>
        <dbReference type="Pfam" id="PF00389"/>
    </source>
</evidence>
<evidence type="ECO:0000256" key="3">
    <source>
        <dbReference type="ARBA" id="ARBA00023002"/>
    </source>
</evidence>
<sequence>MKKVLLPQKIRDEGMDVLKGKVELVIAPDPSQDTVAELIKDVQGVILRTTSAITREMIASAPQLEVISRTGVGVDNIDVGAASEHGVMVCNLPGVNSISVAEHAVALIVALAKTLPYFDHEVRKGNWKSRNAYRSGELYQKTLGIIGFGRIGSYVASIMGKGFGMNILAYDPYLSHAGDSELKVTFCELEELLAAADVVSVHLPATSDTKGLLNKERLKLLKPSAYFINTARGSVVDESALVELLQAGKIAGAGLDVFEEEPVAMDHPFATLDNVILSPHAAALTKECVVRAAVEAAEAVIDVFAGREPKHLYNKAALKRG</sequence>
<feature type="domain" description="D-isomer specific 2-hydroxyacid dehydrogenase catalytic" evidence="6">
    <location>
        <begin position="5"/>
        <end position="312"/>
    </location>
</feature>
<dbReference type="PROSITE" id="PS00670">
    <property type="entry name" value="D_2_HYDROXYACID_DH_2"/>
    <property type="match status" value="1"/>
</dbReference>
<feature type="domain" description="D-isomer specific 2-hydroxyacid dehydrogenase NAD-binding" evidence="7">
    <location>
        <begin position="105"/>
        <end position="282"/>
    </location>
</feature>